<gene>
    <name evidence="1" type="ORF">O6H91_11G081400</name>
</gene>
<evidence type="ECO:0000313" key="2">
    <source>
        <dbReference type="Proteomes" id="UP001162992"/>
    </source>
</evidence>
<proteinExistence type="predicted"/>
<dbReference type="Proteomes" id="UP001162992">
    <property type="component" value="Chromosome 11"/>
</dbReference>
<comment type="caution">
    <text evidence="1">The sequence shown here is derived from an EMBL/GenBank/DDBJ whole genome shotgun (WGS) entry which is preliminary data.</text>
</comment>
<reference evidence="2" key="1">
    <citation type="journal article" date="2024" name="Proc. Natl. Acad. Sci. U.S.A.">
        <title>Extraordinary preservation of gene collinearity over three hundred million years revealed in homosporous lycophytes.</title>
        <authorList>
            <person name="Li C."/>
            <person name="Wickell D."/>
            <person name="Kuo L.Y."/>
            <person name="Chen X."/>
            <person name="Nie B."/>
            <person name="Liao X."/>
            <person name="Peng D."/>
            <person name="Ji J."/>
            <person name="Jenkins J."/>
            <person name="Williams M."/>
            <person name="Shu S."/>
            <person name="Plott C."/>
            <person name="Barry K."/>
            <person name="Rajasekar S."/>
            <person name="Grimwood J."/>
            <person name="Han X."/>
            <person name="Sun S."/>
            <person name="Hou Z."/>
            <person name="He W."/>
            <person name="Dai G."/>
            <person name="Sun C."/>
            <person name="Schmutz J."/>
            <person name="Leebens-Mack J.H."/>
            <person name="Li F.W."/>
            <person name="Wang L."/>
        </authorList>
    </citation>
    <scope>NUCLEOTIDE SEQUENCE [LARGE SCALE GENOMIC DNA]</scope>
    <source>
        <strain evidence="2">cv. PW_Plant_1</strain>
    </source>
</reference>
<dbReference type="EMBL" id="CM055102">
    <property type="protein sequence ID" value="KAJ7539217.1"/>
    <property type="molecule type" value="Genomic_DNA"/>
</dbReference>
<name>A0ACC2CB08_DIPCM</name>
<protein>
    <submittedName>
        <fullName evidence="1">Uncharacterized protein</fullName>
    </submittedName>
</protein>
<sequence length="281" mass="31637">MKANLTIPRNMLARFGILIQRRRCSGHLEGLTRAVNSSIWSRFSTHVAVEAKDETSILSEVKRPAHSVRPLSLDTSSPLRFVDPPPVGFKGITLKLFGFYSRQSKLIRGSRFLYTRVTAQVEDPHCYASLDLEQNFRTTHALLVLHLWLCLVRLRAEGKEGVEAGQYLYEVFNHDVEQRVVKAGVKMLVSKWMKELEKNFYGAVSAYDAAMKPNASKDELAQALWRNVFAEDDSLLPSGPPAAPVHALARYVRRETACLSVTDINSILSGNIMFTRDFADL</sequence>
<organism evidence="1 2">
    <name type="scientific">Diphasiastrum complanatum</name>
    <name type="common">Issler's clubmoss</name>
    <name type="synonym">Lycopodium complanatum</name>
    <dbReference type="NCBI Taxonomy" id="34168"/>
    <lineage>
        <taxon>Eukaryota</taxon>
        <taxon>Viridiplantae</taxon>
        <taxon>Streptophyta</taxon>
        <taxon>Embryophyta</taxon>
        <taxon>Tracheophyta</taxon>
        <taxon>Lycopodiopsida</taxon>
        <taxon>Lycopodiales</taxon>
        <taxon>Lycopodiaceae</taxon>
        <taxon>Lycopodioideae</taxon>
        <taxon>Diphasiastrum</taxon>
    </lineage>
</organism>
<evidence type="ECO:0000313" key="1">
    <source>
        <dbReference type="EMBL" id="KAJ7539217.1"/>
    </source>
</evidence>
<accession>A0ACC2CB08</accession>
<keyword evidence="2" id="KW-1185">Reference proteome</keyword>